<feature type="region of interest" description="Disordered" evidence="4">
    <location>
        <begin position="250"/>
        <end position="293"/>
    </location>
</feature>
<dbReference type="InterPro" id="IPR019775">
    <property type="entry name" value="WD40_repeat_CS"/>
</dbReference>
<reference evidence="5" key="1">
    <citation type="submission" date="2022-07" db="EMBL/GenBank/DDBJ databases">
        <title>Chromosome-level genome of Muraenolepis orangiensis.</title>
        <authorList>
            <person name="Kim J."/>
        </authorList>
    </citation>
    <scope>NUCLEOTIDE SEQUENCE</scope>
    <source>
        <strain evidence="5">KU_S4_2022</strain>
        <tissue evidence="5">Muscle</tissue>
    </source>
</reference>
<dbReference type="GO" id="GO:0043015">
    <property type="term" value="F:gamma-tubulin binding"/>
    <property type="evidence" value="ECO:0007669"/>
    <property type="project" value="TreeGrafter"/>
</dbReference>
<dbReference type="EMBL" id="JANIIK010000110">
    <property type="protein sequence ID" value="KAJ3597079.1"/>
    <property type="molecule type" value="Genomic_DNA"/>
</dbReference>
<gene>
    <name evidence="5" type="ORF">NHX12_003479</name>
</gene>
<proteinExistence type="predicted"/>
<feature type="compositionally biased region" description="Low complexity" evidence="4">
    <location>
        <begin position="253"/>
        <end position="273"/>
    </location>
</feature>
<feature type="repeat" description="WD" evidence="3">
    <location>
        <begin position="84"/>
        <end position="113"/>
    </location>
</feature>
<evidence type="ECO:0000256" key="1">
    <source>
        <dbReference type="ARBA" id="ARBA00022574"/>
    </source>
</evidence>
<dbReference type="OrthoDB" id="1602884at2759"/>
<name>A0A9Q0DWM2_9TELE</name>
<dbReference type="Proteomes" id="UP001148018">
    <property type="component" value="Unassembled WGS sequence"/>
</dbReference>
<comment type="caution">
    <text evidence="5">The sequence shown here is derived from an EMBL/GenBank/DDBJ whole genome shotgun (WGS) entry which is preliminary data.</text>
</comment>
<dbReference type="GO" id="GO:0005813">
    <property type="term" value="C:centrosome"/>
    <property type="evidence" value="ECO:0007669"/>
    <property type="project" value="TreeGrafter"/>
</dbReference>
<dbReference type="GO" id="GO:0036064">
    <property type="term" value="C:ciliary basal body"/>
    <property type="evidence" value="ECO:0007669"/>
    <property type="project" value="TreeGrafter"/>
</dbReference>
<dbReference type="GO" id="GO:0007020">
    <property type="term" value="P:microtubule nucleation"/>
    <property type="evidence" value="ECO:0007669"/>
    <property type="project" value="TreeGrafter"/>
</dbReference>
<dbReference type="GO" id="GO:0005814">
    <property type="term" value="C:centriole"/>
    <property type="evidence" value="ECO:0007669"/>
    <property type="project" value="TreeGrafter"/>
</dbReference>
<feature type="region of interest" description="Disordered" evidence="4">
    <location>
        <begin position="529"/>
        <end position="548"/>
    </location>
</feature>
<dbReference type="Pfam" id="PF00400">
    <property type="entry name" value="WD40"/>
    <property type="match status" value="3"/>
</dbReference>
<evidence type="ECO:0000313" key="5">
    <source>
        <dbReference type="EMBL" id="KAJ3597079.1"/>
    </source>
</evidence>
<keyword evidence="2" id="KW-0677">Repeat</keyword>
<evidence type="ECO:0000313" key="6">
    <source>
        <dbReference type="Proteomes" id="UP001148018"/>
    </source>
</evidence>
<dbReference type="InterPro" id="IPR001680">
    <property type="entry name" value="WD40_rpt"/>
</dbReference>
<dbReference type="PANTHER" id="PTHR44414">
    <property type="entry name" value="PROTEIN NEDD1"/>
    <property type="match status" value="1"/>
</dbReference>
<evidence type="ECO:0008006" key="7">
    <source>
        <dbReference type="Google" id="ProtNLM"/>
    </source>
</evidence>
<feature type="region of interest" description="Disordered" evidence="4">
    <location>
        <begin position="394"/>
        <end position="414"/>
    </location>
</feature>
<dbReference type="SMART" id="SM00320">
    <property type="entry name" value="WD40"/>
    <property type="match status" value="5"/>
</dbReference>
<dbReference type="InterPro" id="IPR015943">
    <property type="entry name" value="WD40/YVTN_repeat-like_dom_sf"/>
</dbReference>
<evidence type="ECO:0000256" key="4">
    <source>
        <dbReference type="SAM" id="MobiDB-lite"/>
    </source>
</evidence>
<feature type="region of interest" description="Disordered" evidence="4">
    <location>
        <begin position="622"/>
        <end position="641"/>
    </location>
</feature>
<evidence type="ECO:0000256" key="3">
    <source>
        <dbReference type="PROSITE-ProRule" id="PRU00221"/>
    </source>
</evidence>
<feature type="compositionally biased region" description="Low complexity" evidence="4">
    <location>
        <begin position="624"/>
        <end position="636"/>
    </location>
</feature>
<dbReference type="GO" id="GO:0000278">
    <property type="term" value="P:mitotic cell cycle"/>
    <property type="evidence" value="ECO:0007669"/>
    <property type="project" value="TreeGrafter"/>
</dbReference>
<protein>
    <recommendedName>
        <fullName evidence="7">Anaphase-promoting complex subunit 4 WD40 domain-containing protein</fullName>
    </recommendedName>
</protein>
<dbReference type="GO" id="GO:0000922">
    <property type="term" value="C:spindle pole"/>
    <property type="evidence" value="ECO:0007669"/>
    <property type="project" value="TreeGrafter"/>
</dbReference>
<dbReference type="SUPFAM" id="SSF50978">
    <property type="entry name" value="WD40 repeat-like"/>
    <property type="match status" value="1"/>
</dbReference>
<dbReference type="AlphaFoldDB" id="A0A9Q0DWM2"/>
<evidence type="ECO:0000256" key="2">
    <source>
        <dbReference type="ARBA" id="ARBA00022737"/>
    </source>
</evidence>
<dbReference type="Gene3D" id="2.130.10.10">
    <property type="entry name" value="YVTN repeat-like/Quinoprotein amine dehydrogenase"/>
    <property type="match status" value="2"/>
</dbReference>
<dbReference type="PROSITE" id="PS50082">
    <property type="entry name" value="WD_REPEATS_2"/>
    <property type="match status" value="1"/>
</dbReference>
<accession>A0A9Q0DWM2</accession>
<dbReference type="PROSITE" id="PS00678">
    <property type="entry name" value="WD_REPEATS_1"/>
    <property type="match status" value="1"/>
</dbReference>
<dbReference type="PANTHER" id="PTHR44414:SF1">
    <property type="entry name" value="PROTEIN NEDD1"/>
    <property type="match status" value="1"/>
</dbReference>
<sequence length="736" mass="79157">MEEVRLVSSGDCVKIWDSVAMTLCEQFLPHSTSHPVSQVSWSSNNQYLVSASSVGDKLVVSSLKSSPVPVMELAEGKRQTRACLSASSQYLLSGGLDHTVNLWDLKTRRLHRSLKPIHDLRLSPLKRALLGSVSDGGTVALWDSNTQKELRVFDGAHKAPGTGLAFSPASDLLFISAGLDKKIICYDTASKIVLRVIRVDAPLTAVDFSPDGSGVVVGSTQGKIYHYDLRNPSTPTRVTPAHKTSVTCLRYQSSSSKQAKSSKGPSSKRISSKLQSVLSDPAPHAEDRKDQNAVGGVVVENQSDSPLPALGKFNPTSVGRTSLDMFSPAREVGGVCVDSQSEPPLPALGKFNSIGHASLDAFSTAHQATGSEVFPRDGVPQQVGGRASLDVFSPLRDDHAPGLPPRKTPLGTSGNRCFSPLAIFQSPPPIREEESLPTDAKQNNSSCLDAGQTMPMMSLPTNQSQPAPAFFTPEPSLRRGHGLQAPLITSSSQNAATSTTAPATVSEVFPRDGVPQQVGGRASLDVFSPLRDDHAPGLPPRKTPLGTPGNRCFSPLAIFQSPPPIRKEESLPTDAKQNNSSCLDAGQTMPMMSLPTNQSQPAPAFFTPEPSLRRGHGLQAPLITSSSQNAATSTTAPGPTELSSSVAAQLEGVCSQGGAPFTALQTHFIQNMIHDMLEDFRDTCHRDIVNLQVEMIRQFYIQLTEIHSLIEKYSLNDTLLEEIQKLREENRKRFNY</sequence>
<dbReference type="InterPro" id="IPR052818">
    <property type="entry name" value="NEDD1_Spindle_Assembly"/>
</dbReference>
<keyword evidence="6" id="KW-1185">Reference proteome</keyword>
<organism evidence="5 6">
    <name type="scientific">Muraenolepis orangiensis</name>
    <name type="common">Patagonian moray cod</name>
    <dbReference type="NCBI Taxonomy" id="630683"/>
    <lineage>
        <taxon>Eukaryota</taxon>
        <taxon>Metazoa</taxon>
        <taxon>Chordata</taxon>
        <taxon>Craniata</taxon>
        <taxon>Vertebrata</taxon>
        <taxon>Euteleostomi</taxon>
        <taxon>Actinopterygii</taxon>
        <taxon>Neopterygii</taxon>
        <taxon>Teleostei</taxon>
        <taxon>Neoteleostei</taxon>
        <taxon>Acanthomorphata</taxon>
        <taxon>Zeiogadaria</taxon>
        <taxon>Gadariae</taxon>
        <taxon>Gadiformes</taxon>
        <taxon>Muraenolepidoidei</taxon>
        <taxon>Muraenolepididae</taxon>
        <taxon>Muraenolepis</taxon>
    </lineage>
</organism>
<keyword evidence="1 3" id="KW-0853">WD repeat</keyword>
<dbReference type="InterPro" id="IPR036322">
    <property type="entry name" value="WD40_repeat_dom_sf"/>
</dbReference>
<dbReference type="GO" id="GO:0005737">
    <property type="term" value="C:cytoplasm"/>
    <property type="evidence" value="ECO:0007669"/>
    <property type="project" value="TreeGrafter"/>
</dbReference>